<evidence type="ECO:0000256" key="1">
    <source>
        <dbReference type="ARBA" id="ARBA00004184"/>
    </source>
</evidence>
<comment type="subcellular location">
    <subcellularLocation>
        <location evidence="1">Endomembrane system</location>
        <topology evidence="1">Peripheral membrane protein</topology>
    </subcellularLocation>
</comment>
<dbReference type="EMBL" id="JAMKFB020000025">
    <property type="protein sequence ID" value="KAL0155287.1"/>
    <property type="molecule type" value="Genomic_DNA"/>
</dbReference>
<dbReference type="Pfam" id="PF14796">
    <property type="entry name" value="AP3B1_C"/>
    <property type="match status" value="1"/>
</dbReference>
<feature type="non-terminal residue" evidence="3">
    <location>
        <position position="55"/>
    </location>
</feature>
<gene>
    <name evidence="3" type="ORF">M9458_049550</name>
</gene>
<dbReference type="InterPro" id="IPR029390">
    <property type="entry name" value="AP3B_C"/>
</dbReference>
<comment type="caution">
    <text evidence="3">The sequence shown here is derived from an EMBL/GenBank/DDBJ whole genome shotgun (WGS) entry which is preliminary data.</text>
</comment>
<evidence type="ECO:0000259" key="2">
    <source>
        <dbReference type="SMART" id="SM01355"/>
    </source>
</evidence>
<dbReference type="AlphaFoldDB" id="A0ABD0N1B3"/>
<evidence type="ECO:0000313" key="3">
    <source>
        <dbReference type="EMBL" id="KAL0155287.1"/>
    </source>
</evidence>
<dbReference type="SUPFAM" id="SSF49348">
    <property type="entry name" value="Clathrin adaptor appendage domain"/>
    <property type="match status" value="1"/>
</dbReference>
<accession>A0ABD0N1B3</accession>
<evidence type="ECO:0000313" key="4">
    <source>
        <dbReference type="Proteomes" id="UP001529510"/>
    </source>
</evidence>
<dbReference type="SMART" id="SM01355">
    <property type="entry name" value="AP3B1_C"/>
    <property type="match status" value="1"/>
</dbReference>
<protein>
    <recommendedName>
        <fullName evidence="2">AP-3 complex subunit beta C-terminal domain-containing protein</fullName>
    </recommendedName>
</protein>
<dbReference type="Proteomes" id="UP001529510">
    <property type="component" value="Unassembled WGS sequence"/>
</dbReference>
<name>A0ABD0N1B3_CIRMR</name>
<dbReference type="InterPro" id="IPR013041">
    <property type="entry name" value="Clathrin_app_Ig-like_sf"/>
</dbReference>
<proteinExistence type="predicted"/>
<sequence>MYELLHRITGEGLAVEYCFSRQPFSPDPSMVAVQIQFTNNTTSETKNLHIEEPRL</sequence>
<reference evidence="3 4" key="1">
    <citation type="submission" date="2024-05" db="EMBL/GenBank/DDBJ databases">
        <title>Genome sequencing and assembly of Indian major carp, Cirrhinus mrigala (Hamilton, 1822).</title>
        <authorList>
            <person name="Mohindra V."/>
            <person name="Chowdhury L.M."/>
            <person name="Lal K."/>
            <person name="Jena J.K."/>
        </authorList>
    </citation>
    <scope>NUCLEOTIDE SEQUENCE [LARGE SCALE GENOMIC DNA]</scope>
    <source>
        <strain evidence="3">CM1030</strain>
        <tissue evidence="3">Blood</tissue>
    </source>
</reference>
<keyword evidence="4" id="KW-1185">Reference proteome</keyword>
<dbReference type="GO" id="GO:0012505">
    <property type="term" value="C:endomembrane system"/>
    <property type="evidence" value="ECO:0007669"/>
    <property type="project" value="UniProtKB-SubCell"/>
</dbReference>
<feature type="domain" description="AP-3 complex subunit beta C-terminal" evidence="2">
    <location>
        <begin position="1"/>
        <end position="55"/>
    </location>
</feature>
<organism evidence="3 4">
    <name type="scientific">Cirrhinus mrigala</name>
    <name type="common">Mrigala</name>
    <dbReference type="NCBI Taxonomy" id="683832"/>
    <lineage>
        <taxon>Eukaryota</taxon>
        <taxon>Metazoa</taxon>
        <taxon>Chordata</taxon>
        <taxon>Craniata</taxon>
        <taxon>Vertebrata</taxon>
        <taxon>Euteleostomi</taxon>
        <taxon>Actinopterygii</taxon>
        <taxon>Neopterygii</taxon>
        <taxon>Teleostei</taxon>
        <taxon>Ostariophysi</taxon>
        <taxon>Cypriniformes</taxon>
        <taxon>Cyprinidae</taxon>
        <taxon>Labeoninae</taxon>
        <taxon>Labeonini</taxon>
        <taxon>Cirrhinus</taxon>
    </lineage>
</organism>